<gene>
    <name evidence="1" type="ORF">HHL22_03610</name>
</gene>
<dbReference type="EMBL" id="JABBGH010000001">
    <property type="protein sequence ID" value="NML64286.1"/>
    <property type="molecule type" value="Genomic_DNA"/>
</dbReference>
<name>A0A7Y0ABF1_9BACT</name>
<reference evidence="1 2" key="1">
    <citation type="submission" date="2020-04" db="EMBL/GenBank/DDBJ databases">
        <title>Hymenobacter polaris sp. nov., isolated from Arctic soil.</title>
        <authorList>
            <person name="Dahal R.H."/>
        </authorList>
    </citation>
    <scope>NUCLEOTIDE SEQUENCE [LARGE SCALE GENOMIC DNA]</scope>
    <source>
        <strain evidence="1 2">RP-2-7</strain>
    </source>
</reference>
<dbReference type="RefSeq" id="WP_169529593.1">
    <property type="nucleotide sequence ID" value="NZ_JABBGH010000001.1"/>
</dbReference>
<evidence type="ECO:0000313" key="1">
    <source>
        <dbReference type="EMBL" id="NML64286.1"/>
    </source>
</evidence>
<protein>
    <recommendedName>
        <fullName evidence="3">FCP1 homology domain-containing protein</fullName>
    </recommendedName>
</protein>
<evidence type="ECO:0000313" key="2">
    <source>
        <dbReference type="Proteomes" id="UP000559626"/>
    </source>
</evidence>
<comment type="caution">
    <text evidence="1">The sequence shown here is derived from an EMBL/GenBank/DDBJ whole genome shotgun (WGS) entry which is preliminary data.</text>
</comment>
<dbReference type="AlphaFoldDB" id="A0A7Y0ABF1"/>
<organism evidence="1 2">
    <name type="scientific">Hymenobacter polaris</name>
    <dbReference type="NCBI Taxonomy" id="2682546"/>
    <lineage>
        <taxon>Bacteria</taxon>
        <taxon>Pseudomonadati</taxon>
        <taxon>Bacteroidota</taxon>
        <taxon>Cytophagia</taxon>
        <taxon>Cytophagales</taxon>
        <taxon>Hymenobacteraceae</taxon>
        <taxon>Hymenobacter</taxon>
    </lineage>
</organism>
<evidence type="ECO:0008006" key="3">
    <source>
        <dbReference type="Google" id="ProtNLM"/>
    </source>
</evidence>
<dbReference type="Proteomes" id="UP000559626">
    <property type="component" value="Unassembled WGS sequence"/>
</dbReference>
<keyword evidence="2" id="KW-1185">Reference proteome</keyword>
<accession>A0A7Y0ABF1</accession>
<sequence>MVILLDLDGVLITTPSWRAVESEPDGFFRFNAQATANLTTILAATNAAVVLTTSHRINFSLSQWTAFFNTRGLVPAAITKVNDQTTLPAPGSRASEITAWVARPGNPTNYVVLDDDPSLHGLPLAIKNRCVFTKPLIGLDTVATQQVLHILRSSAPPLSQCSSLSG</sequence>
<proteinExistence type="predicted"/>
<dbReference type="Pfam" id="PF18143">
    <property type="entry name" value="HAD_SAK_2"/>
    <property type="match status" value="1"/>
</dbReference>